<proteinExistence type="predicted"/>
<keyword evidence="1" id="KW-0732">Signal</keyword>
<keyword evidence="3" id="KW-1185">Reference proteome</keyword>
<gene>
    <name evidence="2" type="ORF">FHR24_001704</name>
</gene>
<evidence type="ECO:0000256" key="1">
    <source>
        <dbReference type="SAM" id="SignalP"/>
    </source>
</evidence>
<dbReference type="Proteomes" id="UP000745859">
    <property type="component" value="Unassembled WGS sequence"/>
</dbReference>
<comment type="caution">
    <text evidence="2">The sequence shown here is derived from an EMBL/GenBank/DDBJ whole genome shotgun (WGS) entry which is preliminary data.</text>
</comment>
<sequence>MNFKKILFAFALIISTTVFSQEWAEKQAKKLTTKLNTSLISADENLKLNDEQSTKVTAIYKDLMVEKSNAKIKLEKAGTFNKEDFWKSTFPIQKAANEKIRDLLSVTQKPAFNSFLRKK</sequence>
<dbReference type="RefSeq" id="WP_167186776.1">
    <property type="nucleotide sequence ID" value="NZ_JAASQL010000001.1"/>
</dbReference>
<organism evidence="2 3">
    <name type="scientific">Wenyingzhuangia heitensis</name>
    <dbReference type="NCBI Taxonomy" id="1487859"/>
    <lineage>
        <taxon>Bacteria</taxon>
        <taxon>Pseudomonadati</taxon>
        <taxon>Bacteroidota</taxon>
        <taxon>Flavobacteriia</taxon>
        <taxon>Flavobacteriales</taxon>
        <taxon>Flavobacteriaceae</taxon>
        <taxon>Wenyingzhuangia</taxon>
    </lineage>
</organism>
<evidence type="ECO:0000313" key="2">
    <source>
        <dbReference type="EMBL" id="NIJ45265.1"/>
    </source>
</evidence>
<evidence type="ECO:0000313" key="3">
    <source>
        <dbReference type="Proteomes" id="UP000745859"/>
    </source>
</evidence>
<reference evidence="2 3" key="1">
    <citation type="submission" date="2020-03" db="EMBL/GenBank/DDBJ databases">
        <title>Genomic Encyclopedia of Type Strains, Phase IV (KMG-IV): sequencing the most valuable type-strain genomes for metagenomic binning, comparative biology and taxonomic classification.</title>
        <authorList>
            <person name="Goeker M."/>
        </authorList>
    </citation>
    <scope>NUCLEOTIDE SEQUENCE [LARGE SCALE GENOMIC DNA]</scope>
    <source>
        <strain evidence="2 3">DSM 101599</strain>
    </source>
</reference>
<feature type="chain" id="PRO_5045774979" evidence="1">
    <location>
        <begin position="21"/>
        <end position="119"/>
    </location>
</feature>
<dbReference type="EMBL" id="JAASQL010000001">
    <property type="protein sequence ID" value="NIJ45265.1"/>
    <property type="molecule type" value="Genomic_DNA"/>
</dbReference>
<accession>A0ABX0UBR4</accession>
<protein>
    <submittedName>
        <fullName evidence="2">Uncharacterized protein</fullName>
    </submittedName>
</protein>
<name>A0ABX0UBR4_9FLAO</name>
<feature type="signal peptide" evidence="1">
    <location>
        <begin position="1"/>
        <end position="20"/>
    </location>
</feature>